<evidence type="ECO:0000313" key="5">
    <source>
        <dbReference type="Proteomes" id="UP000266841"/>
    </source>
</evidence>
<sequence length="454" mass="51895">MSSITVPRPITESIGSRIRVVFGSSGDEWLLLLDHDDGDAKWQVKDWKGIPSAVGKQLNNCTAKGRDCKRVDFDSSTGAWYVNGVKPDGTGGHSWWGGTEASRERLSAFGVRDVAFGCTGGGSYSSEQYVILQGKNGYCCSGLVPDDLTKRLEGIYNRGQSIEFVRLFGNNQYYVQDDEGAMWNVQNNVHLGKELKGSGPIHDVAIAGDGCWIVIRENHAVTSTGVDKSLVDKLTTFYQQQRQRFNKRKREINDAQRLIRLEREEREREERERQEREERERQEREERERQEREMRQRQEEEEERQRVQRAKEEADKAEKERQRLEKEKLELSAATRISKLEAHLEERAIEEANDIKQMETNLSKRKRALRESLECLPESSRSRVGLDEDRRTESKPSCVICHDKEADHAVIPCGHLCLCSDCSTDYRSLFGVSQTCPLCRGIVQGTLKIYQSSG</sequence>
<evidence type="ECO:0000256" key="2">
    <source>
        <dbReference type="SAM" id="MobiDB-lite"/>
    </source>
</evidence>
<keyword evidence="1" id="KW-0479">Metal-binding</keyword>
<dbReference type="AlphaFoldDB" id="K0TBN7"/>
<evidence type="ECO:0000313" key="4">
    <source>
        <dbReference type="EMBL" id="EJK74539.1"/>
    </source>
</evidence>
<organism evidence="4 5">
    <name type="scientific">Thalassiosira oceanica</name>
    <name type="common">Marine diatom</name>
    <dbReference type="NCBI Taxonomy" id="159749"/>
    <lineage>
        <taxon>Eukaryota</taxon>
        <taxon>Sar</taxon>
        <taxon>Stramenopiles</taxon>
        <taxon>Ochrophyta</taxon>
        <taxon>Bacillariophyta</taxon>
        <taxon>Coscinodiscophyceae</taxon>
        <taxon>Thalassiosirophycidae</taxon>
        <taxon>Thalassiosirales</taxon>
        <taxon>Thalassiosiraceae</taxon>
        <taxon>Thalassiosira</taxon>
    </lineage>
</organism>
<dbReference type="PANTHER" id="PTHR22696">
    <property type="entry name" value="E3 UBIQUITIN-PROTEIN LIGASE RNF26"/>
    <property type="match status" value="1"/>
</dbReference>
<dbReference type="PROSITE" id="PS50089">
    <property type="entry name" value="ZF_RING_2"/>
    <property type="match status" value="1"/>
</dbReference>
<keyword evidence="5" id="KW-1185">Reference proteome</keyword>
<dbReference type="Proteomes" id="UP000266841">
    <property type="component" value="Unassembled WGS sequence"/>
</dbReference>
<dbReference type="GO" id="GO:0006511">
    <property type="term" value="P:ubiquitin-dependent protein catabolic process"/>
    <property type="evidence" value="ECO:0007669"/>
    <property type="project" value="TreeGrafter"/>
</dbReference>
<accession>K0TBN7</accession>
<dbReference type="Pfam" id="PF13920">
    <property type="entry name" value="zf-C3HC4_3"/>
    <property type="match status" value="1"/>
</dbReference>
<dbReference type="Gene3D" id="3.30.40.10">
    <property type="entry name" value="Zinc/RING finger domain, C3HC4 (zinc finger)"/>
    <property type="match status" value="1"/>
</dbReference>
<keyword evidence="1" id="KW-0863">Zinc-finger</keyword>
<dbReference type="GO" id="GO:0008270">
    <property type="term" value="F:zinc ion binding"/>
    <property type="evidence" value="ECO:0007669"/>
    <property type="project" value="UniProtKB-KW"/>
</dbReference>
<proteinExistence type="predicted"/>
<dbReference type="InterPro" id="IPR013083">
    <property type="entry name" value="Znf_RING/FYVE/PHD"/>
</dbReference>
<feature type="domain" description="RING-type" evidence="3">
    <location>
        <begin position="398"/>
        <end position="440"/>
    </location>
</feature>
<dbReference type="eggNOG" id="KOG1101">
    <property type="taxonomic scope" value="Eukaryota"/>
</dbReference>
<dbReference type="SUPFAM" id="SSF57850">
    <property type="entry name" value="RING/U-box"/>
    <property type="match status" value="1"/>
</dbReference>
<protein>
    <recommendedName>
        <fullName evidence="3">RING-type domain-containing protein</fullName>
    </recommendedName>
</protein>
<dbReference type="EMBL" id="AGNL01003569">
    <property type="protein sequence ID" value="EJK74539.1"/>
    <property type="molecule type" value="Genomic_DNA"/>
</dbReference>
<evidence type="ECO:0000259" key="3">
    <source>
        <dbReference type="PROSITE" id="PS50089"/>
    </source>
</evidence>
<keyword evidence="1" id="KW-0862">Zinc</keyword>
<dbReference type="PANTHER" id="PTHR22696:SF1">
    <property type="entry name" value="E3 UBIQUITIN-PROTEIN LIGASE RNF26"/>
    <property type="match status" value="1"/>
</dbReference>
<evidence type="ECO:0000256" key="1">
    <source>
        <dbReference type="PROSITE-ProRule" id="PRU00175"/>
    </source>
</evidence>
<dbReference type="InterPro" id="IPR001841">
    <property type="entry name" value="Znf_RING"/>
</dbReference>
<comment type="caution">
    <text evidence="4">The sequence shown here is derived from an EMBL/GenBank/DDBJ whole genome shotgun (WGS) entry which is preliminary data.</text>
</comment>
<dbReference type="GO" id="GO:0016567">
    <property type="term" value="P:protein ubiquitination"/>
    <property type="evidence" value="ECO:0007669"/>
    <property type="project" value="TreeGrafter"/>
</dbReference>
<name>K0TBN7_THAOC</name>
<dbReference type="GO" id="GO:0061630">
    <property type="term" value="F:ubiquitin protein ligase activity"/>
    <property type="evidence" value="ECO:0007669"/>
    <property type="project" value="TreeGrafter"/>
</dbReference>
<gene>
    <name evidence="4" type="ORF">THAOC_03775</name>
</gene>
<dbReference type="OrthoDB" id="74448at2759"/>
<reference evidence="4 5" key="1">
    <citation type="journal article" date="2012" name="Genome Biol.">
        <title>Genome and low-iron response of an oceanic diatom adapted to chronic iron limitation.</title>
        <authorList>
            <person name="Lommer M."/>
            <person name="Specht M."/>
            <person name="Roy A.S."/>
            <person name="Kraemer L."/>
            <person name="Andreson R."/>
            <person name="Gutowska M.A."/>
            <person name="Wolf J."/>
            <person name="Bergner S.V."/>
            <person name="Schilhabel M.B."/>
            <person name="Klostermeier U.C."/>
            <person name="Beiko R.G."/>
            <person name="Rosenstiel P."/>
            <person name="Hippler M."/>
            <person name="Laroche J."/>
        </authorList>
    </citation>
    <scope>NUCLEOTIDE SEQUENCE [LARGE SCALE GENOMIC DNA]</scope>
    <source>
        <strain evidence="4 5">CCMP1005</strain>
    </source>
</reference>
<feature type="region of interest" description="Disordered" evidence="2">
    <location>
        <begin position="265"/>
        <end position="324"/>
    </location>
</feature>